<evidence type="ECO:0000313" key="3">
    <source>
        <dbReference type="Proteomes" id="UP000030451"/>
    </source>
</evidence>
<dbReference type="PANTHER" id="PTHR36842:SF1">
    <property type="entry name" value="PROTEIN TOLB"/>
    <property type="match status" value="1"/>
</dbReference>
<sequence>MKKNLLTLSVAALLSYPFVSYDAHAASVAWDQQDEAWQTQQSDHFSIHFRSGHEKQAARSLDLAEQVHKELTPFFGYEPKDKTEIVLVDEFDFSNGWATVIPYPQIRLYMSPPDDVNSLESNDEWLHLLIRHEYVHILHLEMGGGAPEFLRNIFGRNVLLYPHTLTPSMLVEGLAVYLETNKELGYGRLQGSSYPMEMRMEVASGKVKDLNQAVVASKHFPLGYQYLYGAYFVDYLVHQYGEDKVQTFLDDYSRRLLPFFLLNRTAKNTFGESFEALWPQFQAYLNQRFSEEIKLRTANKVSGERLNETTPVMQVVTTNAAGDVFINRNNGEDRNDVVQVQLSSKNNRISSSKGVVALDAHQTSGLVASRLVYYADGRGITDLFWLQEGAWKRLTERERFRDVRWLANGQQVIASRKIDGFSELWLIDVTAPENKQRLWRGAENEVLGGYDLSPDDTNLVASVKRSQDGWNLERLNLTNLQWSTITKTRSVENSPVFVDADTVMFSADYDGVFNIYRHTLGSQSVEQLTREVGGAFSPLWSDSFGLVYQSYDSEGYTLRALKQPDALDNVVLGEVAASYQYPDPAPVSVEKTDAVDYSPWSSLRPRTWVPIFSLDENQSIAGIVTNGSDALGRHNYTIELGWDTENGLGQYHLSYLYDNRWFAAIGRNHDFTTFSELGVESQRIEQNDNALLQRNYIYTAFEDQLSLSAGLFWEKESEVQQPKVTTSPYEEREETLVGLAASFDNRESYLNVMSVGWGHYLDLTAETNDLLGSDYQGNKYQAQWRSTFDLPGRSTLTLRLAGGYSDEKAKPFRLGGSDQSDESALFGRETQALRGYDETVQSGNHYFTQRVEYTSWLARIERNWGLFPIGLGDISATLFADSGSAWSESGQYKGLTGLGISTTVELKMGYNLTVPVTMGYANGLDKKLGKDQFYLSVSGEF</sequence>
<dbReference type="AlphaFoldDB" id="A0A0A5HTI9"/>
<dbReference type="EMBL" id="JRWP01000062">
    <property type="protein sequence ID" value="KGY06841.1"/>
    <property type="molecule type" value="Genomic_DNA"/>
</dbReference>
<feature type="signal peptide" evidence="1">
    <location>
        <begin position="1"/>
        <end position="25"/>
    </location>
</feature>
<accession>A0A0A5HTI9</accession>
<reference evidence="2 3" key="1">
    <citation type="submission" date="2014-10" db="EMBL/GenBank/DDBJ databases">
        <title>Genome sequencing of Vibrio sinaloensis T08.</title>
        <authorList>
            <person name="Chan K.-G."/>
            <person name="Mohamad N.I."/>
        </authorList>
    </citation>
    <scope>NUCLEOTIDE SEQUENCE [LARGE SCALE GENOMIC DNA]</scope>
    <source>
        <strain evidence="2 3">T08</strain>
    </source>
</reference>
<evidence type="ECO:0000256" key="1">
    <source>
        <dbReference type="SAM" id="SignalP"/>
    </source>
</evidence>
<protein>
    <submittedName>
        <fullName evidence="2">WD40 repeat protein</fullName>
    </submittedName>
</protein>
<dbReference type="Gene3D" id="1.10.390.10">
    <property type="entry name" value="Neutral Protease Domain 2"/>
    <property type="match status" value="1"/>
</dbReference>
<dbReference type="InterPro" id="IPR011042">
    <property type="entry name" value="6-blade_b-propeller_TolB-like"/>
</dbReference>
<dbReference type="RefSeq" id="WP_038193352.1">
    <property type="nucleotide sequence ID" value="NZ_JRWP01000062.1"/>
</dbReference>
<organism evidence="2 3">
    <name type="scientific">Photobacterium sp. (strain ATCC 43367)</name>
    <dbReference type="NCBI Taxonomy" id="379097"/>
    <lineage>
        <taxon>Bacteria</taxon>
        <taxon>Pseudomonadati</taxon>
        <taxon>Pseudomonadota</taxon>
        <taxon>Gammaproteobacteria</taxon>
        <taxon>Vibrionales</taxon>
        <taxon>Vibrionaceae</taxon>
        <taxon>Vibrio</taxon>
        <taxon>Vibrio oreintalis group</taxon>
    </lineage>
</organism>
<dbReference type="Gene3D" id="2.40.160.50">
    <property type="entry name" value="membrane protein fhac: a member of the omp85/tpsb transporter family"/>
    <property type="match status" value="1"/>
</dbReference>
<gene>
    <name evidence="2" type="ORF">NM06_20155</name>
</gene>
<comment type="caution">
    <text evidence="2">The sequence shown here is derived from an EMBL/GenBank/DDBJ whole genome shotgun (WGS) entry which is preliminary data.</text>
</comment>
<dbReference type="InterPro" id="IPR027268">
    <property type="entry name" value="Peptidase_M4/M1_CTD_sf"/>
</dbReference>
<dbReference type="Gene3D" id="2.120.10.30">
    <property type="entry name" value="TolB, C-terminal domain"/>
    <property type="match status" value="1"/>
</dbReference>
<proteinExistence type="predicted"/>
<dbReference type="OrthoDB" id="33879at2"/>
<evidence type="ECO:0000313" key="2">
    <source>
        <dbReference type="EMBL" id="KGY06841.1"/>
    </source>
</evidence>
<dbReference type="Proteomes" id="UP000030451">
    <property type="component" value="Unassembled WGS sequence"/>
</dbReference>
<keyword evidence="1" id="KW-0732">Signal</keyword>
<dbReference type="PANTHER" id="PTHR36842">
    <property type="entry name" value="PROTEIN TOLB HOMOLOG"/>
    <property type="match status" value="1"/>
</dbReference>
<feature type="chain" id="PRO_5002023272" evidence="1">
    <location>
        <begin position="26"/>
        <end position="941"/>
    </location>
</feature>
<dbReference type="STRING" id="379097.SE23_03700"/>
<dbReference type="SUPFAM" id="SSF82171">
    <property type="entry name" value="DPP6 N-terminal domain-like"/>
    <property type="match status" value="1"/>
</dbReference>
<name>A0A0A5HTI9_PHOS4</name>